<proteinExistence type="predicted"/>
<sequence>MISIDFGNVIFTDETWVKANHGVSHVDRRYCDSTLILPVGIVVKENTLLPFTTAKVFQLTEEAVREVTPENLHATVEHTKKIMFEAWEKEGVTEQQVENFNIILREEEITSDNSDDDNPAQTEVEGDEDLGVVSLKW</sequence>
<dbReference type="Proteomes" id="UP001148838">
    <property type="component" value="Unassembled WGS sequence"/>
</dbReference>
<evidence type="ECO:0000313" key="2">
    <source>
        <dbReference type="EMBL" id="KAJ4446351.1"/>
    </source>
</evidence>
<protein>
    <submittedName>
        <fullName evidence="2">Uncharacterized protein</fullName>
    </submittedName>
</protein>
<feature type="compositionally biased region" description="Acidic residues" evidence="1">
    <location>
        <begin position="109"/>
        <end position="130"/>
    </location>
</feature>
<name>A0ABQ8TIA9_PERAM</name>
<accession>A0ABQ8TIA9</accession>
<keyword evidence="3" id="KW-1185">Reference proteome</keyword>
<gene>
    <name evidence="2" type="ORF">ANN_13047</name>
</gene>
<evidence type="ECO:0000313" key="3">
    <source>
        <dbReference type="Proteomes" id="UP001148838"/>
    </source>
</evidence>
<dbReference type="EMBL" id="JAJSOF020000009">
    <property type="protein sequence ID" value="KAJ4446351.1"/>
    <property type="molecule type" value="Genomic_DNA"/>
</dbReference>
<feature type="region of interest" description="Disordered" evidence="1">
    <location>
        <begin position="108"/>
        <end position="137"/>
    </location>
</feature>
<comment type="caution">
    <text evidence="2">The sequence shown here is derived from an EMBL/GenBank/DDBJ whole genome shotgun (WGS) entry which is preliminary data.</text>
</comment>
<organism evidence="2 3">
    <name type="scientific">Periplaneta americana</name>
    <name type="common">American cockroach</name>
    <name type="synonym">Blatta americana</name>
    <dbReference type="NCBI Taxonomy" id="6978"/>
    <lineage>
        <taxon>Eukaryota</taxon>
        <taxon>Metazoa</taxon>
        <taxon>Ecdysozoa</taxon>
        <taxon>Arthropoda</taxon>
        <taxon>Hexapoda</taxon>
        <taxon>Insecta</taxon>
        <taxon>Pterygota</taxon>
        <taxon>Neoptera</taxon>
        <taxon>Polyneoptera</taxon>
        <taxon>Dictyoptera</taxon>
        <taxon>Blattodea</taxon>
        <taxon>Blattoidea</taxon>
        <taxon>Blattidae</taxon>
        <taxon>Blattinae</taxon>
        <taxon>Periplaneta</taxon>
    </lineage>
</organism>
<reference evidence="2 3" key="1">
    <citation type="journal article" date="2022" name="Allergy">
        <title>Genome assembly and annotation of Periplaneta americana reveal a comprehensive cockroach allergen profile.</title>
        <authorList>
            <person name="Wang L."/>
            <person name="Xiong Q."/>
            <person name="Saelim N."/>
            <person name="Wang L."/>
            <person name="Nong W."/>
            <person name="Wan A.T."/>
            <person name="Shi M."/>
            <person name="Liu X."/>
            <person name="Cao Q."/>
            <person name="Hui J.H.L."/>
            <person name="Sookrung N."/>
            <person name="Leung T.F."/>
            <person name="Tungtrongchitr A."/>
            <person name="Tsui S.K.W."/>
        </authorList>
    </citation>
    <scope>NUCLEOTIDE SEQUENCE [LARGE SCALE GENOMIC DNA]</scope>
    <source>
        <strain evidence="2">PWHHKU_190912</strain>
    </source>
</reference>
<evidence type="ECO:0000256" key="1">
    <source>
        <dbReference type="SAM" id="MobiDB-lite"/>
    </source>
</evidence>